<keyword evidence="3" id="KW-1185">Reference proteome</keyword>
<evidence type="ECO:0000313" key="2">
    <source>
        <dbReference type="EMBL" id="MFF3669590.1"/>
    </source>
</evidence>
<dbReference type="EMBL" id="JBIASD010000022">
    <property type="protein sequence ID" value="MFF3669590.1"/>
    <property type="molecule type" value="Genomic_DNA"/>
</dbReference>
<dbReference type="RefSeq" id="WP_387415806.1">
    <property type="nucleotide sequence ID" value="NZ_JBIASD010000022.1"/>
</dbReference>
<dbReference type="Pfam" id="PF20283">
    <property type="entry name" value="CTD7"/>
    <property type="match status" value="1"/>
</dbReference>
<name>A0ABW6SX39_9ACTN</name>
<sequence length="404" mass="45252">MSGSSSVFDASASAIGYLYQLRYALLAGLNEFGTDASWSVSVEVVDDVEIVAAGESRRWQLKHRASGTRLTDGSTDLWKTLRIWSEAIRDGFLDPARTRLLLLTTSTVPVDSVAHYLQAGPGRDVERAHELLEAAATKSAADAKKKSIEAYRGLKDGQQQAMLAAITVLGDGPNIEDVHRGLLQICNFAVGKQAAESLLNRLEGWFIQRCIETMRGEAALPIPGSEIDEKFSELRDQFRPYNLPIDDDIAEMTATREEYGERTFIRQLDLIGLGNRRIELAVRDYLRASTQRSRWSRENLLLPGEIGSYERRLREEWETHFAVMQDELGEEAAEETKIAMAKQIYGWVETEFRRNIRPECHDPFICKGSFHILADDKRVGWHPDFEARLLAILEPVGGAVNAGA</sequence>
<evidence type="ECO:0000313" key="3">
    <source>
        <dbReference type="Proteomes" id="UP001602013"/>
    </source>
</evidence>
<evidence type="ECO:0000259" key="1">
    <source>
        <dbReference type="Pfam" id="PF20283"/>
    </source>
</evidence>
<comment type="caution">
    <text evidence="2">The sequence shown here is derived from an EMBL/GenBank/DDBJ whole genome shotgun (WGS) entry which is preliminary data.</text>
</comment>
<feature type="domain" description="ABC-three component systems C-terminal" evidence="1">
    <location>
        <begin position="264"/>
        <end position="388"/>
    </location>
</feature>
<accession>A0ABW6SX39</accession>
<organism evidence="2 3">
    <name type="scientific">Microtetraspora malaysiensis</name>
    <dbReference type="NCBI Taxonomy" id="161358"/>
    <lineage>
        <taxon>Bacteria</taxon>
        <taxon>Bacillati</taxon>
        <taxon>Actinomycetota</taxon>
        <taxon>Actinomycetes</taxon>
        <taxon>Streptosporangiales</taxon>
        <taxon>Streptosporangiaceae</taxon>
        <taxon>Microtetraspora</taxon>
    </lineage>
</organism>
<dbReference type="Proteomes" id="UP001602013">
    <property type="component" value="Unassembled WGS sequence"/>
</dbReference>
<protein>
    <submittedName>
        <fullName evidence="2">ABC-three component system protein</fullName>
    </submittedName>
</protein>
<gene>
    <name evidence="2" type="ORF">ACFYXI_28780</name>
</gene>
<dbReference type="InterPro" id="IPR046913">
    <property type="entry name" value="ABC-3C_CTD7"/>
</dbReference>
<proteinExistence type="predicted"/>
<reference evidence="2 3" key="1">
    <citation type="submission" date="2024-10" db="EMBL/GenBank/DDBJ databases">
        <title>The Natural Products Discovery Center: Release of the First 8490 Sequenced Strains for Exploring Actinobacteria Biosynthetic Diversity.</title>
        <authorList>
            <person name="Kalkreuter E."/>
            <person name="Kautsar S.A."/>
            <person name="Yang D."/>
            <person name="Bader C.D."/>
            <person name="Teijaro C.N."/>
            <person name="Fluegel L."/>
            <person name="Davis C.M."/>
            <person name="Simpson J.R."/>
            <person name="Lauterbach L."/>
            <person name="Steele A.D."/>
            <person name="Gui C."/>
            <person name="Meng S."/>
            <person name="Li G."/>
            <person name="Viehrig K."/>
            <person name="Ye F."/>
            <person name="Su P."/>
            <person name="Kiefer A.F."/>
            <person name="Nichols A."/>
            <person name="Cepeda A.J."/>
            <person name="Yan W."/>
            <person name="Fan B."/>
            <person name="Jiang Y."/>
            <person name="Adhikari A."/>
            <person name="Zheng C.-J."/>
            <person name="Schuster L."/>
            <person name="Cowan T.M."/>
            <person name="Smanski M.J."/>
            <person name="Chevrette M.G."/>
            <person name="De Carvalho L.P.S."/>
            <person name="Shen B."/>
        </authorList>
    </citation>
    <scope>NUCLEOTIDE SEQUENCE [LARGE SCALE GENOMIC DNA]</scope>
    <source>
        <strain evidence="2 3">NPDC002173</strain>
    </source>
</reference>